<evidence type="ECO:0000313" key="2">
    <source>
        <dbReference type="Proteomes" id="UP000789920"/>
    </source>
</evidence>
<name>A0ACA9LMM3_9GLOM</name>
<proteinExistence type="predicted"/>
<gene>
    <name evidence="1" type="ORF">RPERSI_LOCUS3507</name>
</gene>
<dbReference type="EMBL" id="CAJVQC010004396">
    <property type="protein sequence ID" value="CAG8539938.1"/>
    <property type="molecule type" value="Genomic_DNA"/>
</dbReference>
<protein>
    <submittedName>
        <fullName evidence="1">17038_t:CDS:1</fullName>
    </submittedName>
</protein>
<sequence>MGTQTELTAEQIKQMEKDLEYQRKLLYQGALEIDRLEEELSKTQEEQTKNNEKLKELTEKVKNLTPNIVEKSLLMTFDTVKFENLLKLDLSILKESKDFFETGKTSQREQDWNELSKDYKNIKNCIVVILDLAIKQKELEENFKQKNEEMEKKTQALTNLQTQLDLATKTKEELSEYLKIYREMNVISFSSGSNSLAGNRFFSNLDDPQTTKVEKMNNFERFIQQHGNVGVVYLYLTNNKLMELGNNNIFNSVRAQEWLDRKYPKENRSEVEKIYLNEPKQQGLTYQDAKEWIGVGFEVGEYEFVAYLRDAVYPQEQRKKITKLKLSYKNLNDSLDVSDFVNLEELVCHKNPLTGSLNFLSSCQQLKELNIKKTNFNEVNIDKLPRSLEKIEYSEDSPIATQLELIR</sequence>
<keyword evidence="2" id="KW-1185">Reference proteome</keyword>
<accession>A0ACA9LMM3</accession>
<evidence type="ECO:0000313" key="1">
    <source>
        <dbReference type="EMBL" id="CAG8539938.1"/>
    </source>
</evidence>
<dbReference type="Proteomes" id="UP000789920">
    <property type="component" value="Unassembled WGS sequence"/>
</dbReference>
<comment type="caution">
    <text evidence="1">The sequence shown here is derived from an EMBL/GenBank/DDBJ whole genome shotgun (WGS) entry which is preliminary data.</text>
</comment>
<organism evidence="1 2">
    <name type="scientific">Racocetra persica</name>
    <dbReference type="NCBI Taxonomy" id="160502"/>
    <lineage>
        <taxon>Eukaryota</taxon>
        <taxon>Fungi</taxon>
        <taxon>Fungi incertae sedis</taxon>
        <taxon>Mucoromycota</taxon>
        <taxon>Glomeromycotina</taxon>
        <taxon>Glomeromycetes</taxon>
        <taxon>Diversisporales</taxon>
        <taxon>Gigasporaceae</taxon>
        <taxon>Racocetra</taxon>
    </lineage>
</organism>
<reference evidence="1" key="1">
    <citation type="submission" date="2021-06" db="EMBL/GenBank/DDBJ databases">
        <authorList>
            <person name="Kallberg Y."/>
            <person name="Tangrot J."/>
            <person name="Rosling A."/>
        </authorList>
    </citation>
    <scope>NUCLEOTIDE SEQUENCE</scope>
    <source>
        <strain evidence="1">MA461A</strain>
    </source>
</reference>